<dbReference type="EMBL" id="KN823448">
    <property type="protein sequence ID" value="KIO16993.1"/>
    <property type="molecule type" value="Genomic_DNA"/>
</dbReference>
<dbReference type="OrthoDB" id="2013972at2759"/>
<reference evidence="2" key="2">
    <citation type="submission" date="2015-01" db="EMBL/GenBank/DDBJ databases">
        <title>Evolutionary Origins and Diversification of the Mycorrhizal Mutualists.</title>
        <authorList>
            <consortium name="DOE Joint Genome Institute"/>
            <consortium name="Mycorrhizal Genomics Consortium"/>
            <person name="Kohler A."/>
            <person name="Kuo A."/>
            <person name="Nagy L.G."/>
            <person name="Floudas D."/>
            <person name="Copeland A."/>
            <person name="Barry K.W."/>
            <person name="Cichocki N."/>
            <person name="Veneault-Fourrey C."/>
            <person name="LaButti K."/>
            <person name="Lindquist E.A."/>
            <person name="Lipzen A."/>
            <person name="Lundell T."/>
            <person name="Morin E."/>
            <person name="Murat C."/>
            <person name="Riley R."/>
            <person name="Ohm R."/>
            <person name="Sun H."/>
            <person name="Tunlid A."/>
            <person name="Henrissat B."/>
            <person name="Grigoriev I.V."/>
            <person name="Hibbett D.S."/>
            <person name="Martin F."/>
        </authorList>
    </citation>
    <scope>NUCLEOTIDE SEQUENCE [LARGE SCALE GENOMIC DNA]</scope>
    <source>
        <strain evidence="2">MUT 4182</strain>
    </source>
</reference>
<name>A0A0C3K6J2_9AGAM</name>
<accession>A0A0C3K6J2</accession>
<gene>
    <name evidence="1" type="ORF">M407DRAFT_33363</name>
</gene>
<reference evidence="1 2" key="1">
    <citation type="submission" date="2014-04" db="EMBL/GenBank/DDBJ databases">
        <authorList>
            <consortium name="DOE Joint Genome Institute"/>
            <person name="Kuo A."/>
            <person name="Girlanda M."/>
            <person name="Perotto S."/>
            <person name="Kohler A."/>
            <person name="Nagy L.G."/>
            <person name="Floudas D."/>
            <person name="Copeland A."/>
            <person name="Barry K.W."/>
            <person name="Cichocki N."/>
            <person name="Veneault-Fourrey C."/>
            <person name="LaButti K."/>
            <person name="Lindquist E.A."/>
            <person name="Lipzen A."/>
            <person name="Lundell T."/>
            <person name="Morin E."/>
            <person name="Murat C."/>
            <person name="Sun H."/>
            <person name="Tunlid A."/>
            <person name="Henrissat B."/>
            <person name="Grigoriev I.V."/>
            <person name="Hibbett D.S."/>
            <person name="Martin F."/>
            <person name="Nordberg H.P."/>
            <person name="Cantor M.N."/>
            <person name="Hua S.X."/>
        </authorList>
    </citation>
    <scope>NUCLEOTIDE SEQUENCE [LARGE SCALE GENOMIC DNA]</scope>
    <source>
        <strain evidence="1 2">MUT 4182</strain>
    </source>
</reference>
<protein>
    <submittedName>
        <fullName evidence="1">Uncharacterized protein</fullName>
    </submittedName>
</protein>
<evidence type="ECO:0000313" key="2">
    <source>
        <dbReference type="Proteomes" id="UP000054248"/>
    </source>
</evidence>
<keyword evidence="2" id="KW-1185">Reference proteome</keyword>
<proteinExistence type="predicted"/>
<sequence>MTWPKGNQWENQDFYTFERKCGAEEAWPDYSHPSLTDPRIMKCIDAALAAYRVIGCRDIGRVDVRFDKKGGDATPVVMEASLQAQIHSPQLILHRFSAAGDAHSRNYIQSVGRNPNRPALRDNVGRAISSDIRKRLETCSPKAKQCCLWEFGEQRQL</sequence>
<organism evidence="1 2">
    <name type="scientific">Tulasnella calospora MUT 4182</name>
    <dbReference type="NCBI Taxonomy" id="1051891"/>
    <lineage>
        <taxon>Eukaryota</taxon>
        <taxon>Fungi</taxon>
        <taxon>Dikarya</taxon>
        <taxon>Basidiomycota</taxon>
        <taxon>Agaricomycotina</taxon>
        <taxon>Agaricomycetes</taxon>
        <taxon>Cantharellales</taxon>
        <taxon>Tulasnellaceae</taxon>
        <taxon>Tulasnella</taxon>
    </lineage>
</organism>
<dbReference type="Gene3D" id="3.30.470.20">
    <property type="entry name" value="ATP-grasp fold, B domain"/>
    <property type="match status" value="1"/>
</dbReference>
<dbReference type="HOGENOM" id="CLU_1679252_0_0_1"/>
<dbReference type="SUPFAM" id="SSF56059">
    <property type="entry name" value="Glutathione synthetase ATP-binding domain-like"/>
    <property type="match status" value="1"/>
</dbReference>
<evidence type="ECO:0000313" key="1">
    <source>
        <dbReference type="EMBL" id="KIO16993.1"/>
    </source>
</evidence>
<dbReference type="Proteomes" id="UP000054248">
    <property type="component" value="Unassembled WGS sequence"/>
</dbReference>
<dbReference type="AlphaFoldDB" id="A0A0C3K6J2"/>